<reference evidence="5 6" key="2">
    <citation type="journal article" date="2015" name="MBio">
        <title>Genome-Resolved Metagenomic Analysis Reveals Roles for Candidate Phyla and Other Microbial Community Members in Biogeochemical Transformations in Oil Reservoirs.</title>
        <authorList>
            <person name="Hu P."/>
            <person name="Tom L."/>
            <person name="Singh A."/>
            <person name="Thomas B.C."/>
            <person name="Baker B.J."/>
            <person name="Piceno Y.M."/>
            <person name="Andersen G.L."/>
            <person name="Banfield J.F."/>
        </authorList>
    </citation>
    <scope>NUCLEOTIDE SEQUENCE [LARGE SCALE GENOMIC DNA]</scope>
</reference>
<accession>A0A117KLX5</accession>
<dbReference type="EMBL" id="LGEX01000017">
    <property type="protein sequence ID" value="KUK06916.1"/>
    <property type="molecule type" value="Genomic_DNA"/>
</dbReference>
<dbReference type="Gene3D" id="1.20.58.2140">
    <property type="match status" value="1"/>
</dbReference>
<feature type="coiled-coil region" evidence="2">
    <location>
        <begin position="3"/>
        <end position="63"/>
    </location>
</feature>
<evidence type="ECO:0000313" key="4">
    <source>
        <dbReference type="EMBL" id="KUK06916.1"/>
    </source>
</evidence>
<sequence>MRLEECRKRLEELEAAREELLKVLREMRIHSTKSIALIHAGKVEEAEQELKKAIELLEKVNAYREYPEIYFYLCNDAMQELVEAIAFKNAISGEFTFEIDLEVTPAAFLNGFADAVGELRRYALTKLIEGDFKSAERMLEVMEKIYERLMEFTTFPDKLVSGLRKKLDVARGGIERTKSDYIAAKVARLNESLGGN</sequence>
<evidence type="ECO:0000313" key="6">
    <source>
        <dbReference type="Proteomes" id="UP000054307"/>
    </source>
</evidence>
<evidence type="ECO:0000256" key="2">
    <source>
        <dbReference type="SAM" id="Coils"/>
    </source>
</evidence>
<dbReference type="GO" id="GO:0043565">
    <property type="term" value="F:sequence-specific DNA binding"/>
    <property type="evidence" value="ECO:0007669"/>
    <property type="project" value="InterPro"/>
</dbReference>
<dbReference type="Pfam" id="PF01997">
    <property type="entry name" value="Translin"/>
    <property type="match status" value="1"/>
</dbReference>
<dbReference type="Proteomes" id="UP000054015">
    <property type="component" value="Unassembled WGS sequence"/>
</dbReference>
<evidence type="ECO:0000313" key="3">
    <source>
        <dbReference type="EMBL" id="KUJ93266.1"/>
    </source>
</evidence>
<evidence type="ECO:0008006" key="7">
    <source>
        <dbReference type="Google" id="ProtNLM"/>
    </source>
</evidence>
<dbReference type="SUPFAM" id="SSF74784">
    <property type="entry name" value="Translin"/>
    <property type="match status" value="1"/>
</dbReference>
<keyword evidence="1" id="KW-0479">Metal-binding</keyword>
<feature type="binding site" evidence="1">
    <location>
        <position position="118"/>
    </location>
    <ligand>
        <name>Mg(2+)</name>
        <dbReference type="ChEBI" id="CHEBI:18420"/>
    </ligand>
</feature>
<reference evidence="3" key="1">
    <citation type="journal article" date="2015" name="MBio">
        <title>Genome-resolved metagenomic analysis reveals roles for candidate phyla and other microbial community members in biogeochemical transformations in oil reservoirs.</title>
        <authorList>
            <person name="Hu P."/>
            <person name="Tom L."/>
            <person name="Singh A."/>
            <person name="Thomas B.C."/>
            <person name="Baker B.J."/>
            <person name="Piceno Y.M."/>
            <person name="Andersen G.L."/>
            <person name="Banfield J.F."/>
        </authorList>
    </citation>
    <scope>NUCLEOTIDE SEQUENCE [LARGE SCALE GENOMIC DNA]</scope>
    <source>
        <strain evidence="4">49_2300</strain>
        <strain evidence="3">49_95</strain>
    </source>
</reference>
<dbReference type="GO" id="GO:0046872">
    <property type="term" value="F:metal ion binding"/>
    <property type="evidence" value="ECO:0007669"/>
    <property type="project" value="UniProtKB-KW"/>
</dbReference>
<organism evidence="3 6">
    <name type="scientific">Archaeoglobus fulgidus</name>
    <dbReference type="NCBI Taxonomy" id="2234"/>
    <lineage>
        <taxon>Archaea</taxon>
        <taxon>Methanobacteriati</taxon>
        <taxon>Methanobacteriota</taxon>
        <taxon>Archaeoglobi</taxon>
        <taxon>Archaeoglobales</taxon>
        <taxon>Archaeoglobaceae</taxon>
        <taxon>Archaeoglobus</taxon>
    </lineage>
</organism>
<dbReference type="PANTHER" id="PTHR10741">
    <property type="entry name" value="TRANSLIN AND TRANSLIN ASSOCIATED PROTEIN X"/>
    <property type="match status" value="1"/>
</dbReference>
<comment type="caution">
    <text evidence="3">The sequence shown here is derived from an EMBL/GenBank/DDBJ whole genome shotgun (WGS) entry which is preliminary data.</text>
</comment>
<dbReference type="Proteomes" id="UP000054307">
    <property type="component" value="Unassembled WGS sequence"/>
</dbReference>
<dbReference type="InterPro" id="IPR002848">
    <property type="entry name" value="Translin_fam"/>
</dbReference>
<keyword evidence="2" id="KW-0175">Coiled coil</keyword>
<dbReference type="EMBL" id="LGEQ01000029">
    <property type="protein sequence ID" value="KUJ93266.1"/>
    <property type="molecule type" value="Genomic_DNA"/>
</dbReference>
<evidence type="ECO:0000313" key="5">
    <source>
        <dbReference type="Proteomes" id="UP000054015"/>
    </source>
</evidence>
<dbReference type="InterPro" id="IPR036081">
    <property type="entry name" value="Translin_sf"/>
</dbReference>
<protein>
    <recommendedName>
        <fullName evidence="7">Translin</fullName>
    </recommendedName>
</protein>
<keyword evidence="1" id="KW-0460">Magnesium</keyword>
<dbReference type="AlphaFoldDB" id="A0A117KLX5"/>
<evidence type="ECO:0000256" key="1">
    <source>
        <dbReference type="PIRSR" id="PIRSR602848-1"/>
    </source>
</evidence>
<name>A0A117KLX5_ARCFL</name>
<dbReference type="CDD" id="cd14820">
    <property type="entry name" value="TRAX"/>
    <property type="match status" value="1"/>
</dbReference>
<proteinExistence type="predicted"/>
<gene>
    <name evidence="3" type="ORF">XD40_1540</name>
    <name evidence="4" type="ORF">XD48_0848</name>
</gene>
<dbReference type="PATRIC" id="fig|2234.6.peg.57"/>